<dbReference type="Pfam" id="PF08241">
    <property type="entry name" value="Methyltransf_11"/>
    <property type="match status" value="1"/>
</dbReference>
<protein>
    <submittedName>
        <fullName evidence="3">SAM-dependent methyltransferase</fullName>
    </submittedName>
</protein>
<gene>
    <name evidence="3" type="ORF">DSL64_00750</name>
</gene>
<evidence type="ECO:0000313" key="4">
    <source>
        <dbReference type="Proteomes" id="UP000256373"/>
    </source>
</evidence>
<keyword evidence="3" id="KW-0489">Methyltransferase</keyword>
<dbReference type="GO" id="GO:0008757">
    <property type="term" value="F:S-adenosylmethionine-dependent methyltransferase activity"/>
    <property type="evidence" value="ECO:0007669"/>
    <property type="project" value="InterPro"/>
</dbReference>
<dbReference type="SUPFAM" id="SSF53335">
    <property type="entry name" value="S-adenosyl-L-methionine-dependent methyltransferases"/>
    <property type="match status" value="1"/>
</dbReference>
<reference evidence="3 4" key="1">
    <citation type="submission" date="2018-07" db="EMBL/GenBank/DDBJ databases">
        <title>Dyadobacter roseus sp. nov., isolated from rose rhizosphere soil.</title>
        <authorList>
            <person name="Chen L."/>
        </authorList>
    </citation>
    <scope>NUCLEOTIDE SEQUENCE [LARGE SCALE GENOMIC DNA]</scope>
    <source>
        <strain evidence="3 4">RS19</strain>
    </source>
</reference>
<feature type="domain" description="Methyltransferase type 11" evidence="2">
    <location>
        <begin position="125"/>
        <end position="174"/>
    </location>
</feature>
<evidence type="ECO:0000259" key="2">
    <source>
        <dbReference type="Pfam" id="PF08241"/>
    </source>
</evidence>
<name>A0A3D8YH19_9BACT</name>
<dbReference type="CDD" id="cd02440">
    <property type="entry name" value="AdoMet_MTases"/>
    <property type="match status" value="1"/>
</dbReference>
<dbReference type="PANTHER" id="PTHR44068">
    <property type="entry name" value="ZGC:194242"/>
    <property type="match status" value="1"/>
</dbReference>
<keyword evidence="1 3" id="KW-0808">Transferase</keyword>
<comment type="caution">
    <text evidence="3">The sequence shown here is derived from an EMBL/GenBank/DDBJ whole genome shotgun (WGS) entry which is preliminary data.</text>
</comment>
<accession>A0A3D8YH19</accession>
<dbReference type="InterPro" id="IPR029063">
    <property type="entry name" value="SAM-dependent_MTases_sf"/>
</dbReference>
<organism evidence="3 4">
    <name type="scientific">Dyadobacter luteus</name>
    <dbReference type="NCBI Taxonomy" id="2259619"/>
    <lineage>
        <taxon>Bacteria</taxon>
        <taxon>Pseudomonadati</taxon>
        <taxon>Bacteroidota</taxon>
        <taxon>Cytophagia</taxon>
        <taxon>Cytophagales</taxon>
        <taxon>Spirosomataceae</taxon>
        <taxon>Dyadobacter</taxon>
    </lineage>
</organism>
<dbReference type="InterPro" id="IPR013216">
    <property type="entry name" value="Methyltransf_11"/>
</dbReference>
<dbReference type="PANTHER" id="PTHR44068:SF11">
    <property type="entry name" value="GERANYL DIPHOSPHATE 2-C-METHYLTRANSFERASE"/>
    <property type="match status" value="1"/>
</dbReference>
<evidence type="ECO:0000313" key="3">
    <source>
        <dbReference type="EMBL" id="REA64116.1"/>
    </source>
</evidence>
<dbReference type="Gene3D" id="3.40.50.150">
    <property type="entry name" value="Vaccinia Virus protein VP39"/>
    <property type="match status" value="1"/>
</dbReference>
<dbReference type="AlphaFoldDB" id="A0A3D8YH19"/>
<sequence length="259" mass="30397">MKAIISLVLRYIPRPYLQLVGHWAARFLSLFYLGNKVECPVCNSQYRKFLPYGRNTSSRENALCPGCLSLERHRLMGLYLKRKTNFFNANLKVLHVAPEYCFIDRFENMPNLDYITGDIESPLAKVKMDIHKIPFEANTFDVAFCNHVMEHVDDYVLAMSELHRVLKPGGWALIQSPQDMKFEHTYEDPTITDPKEREKHFLQNDHLRLFGRDYGRELEKGGFTVTEDRFVMDELSKDEVKRYALPSEEIVYFCQKLDN</sequence>
<dbReference type="OrthoDB" id="3896938at2"/>
<dbReference type="Proteomes" id="UP000256373">
    <property type="component" value="Unassembled WGS sequence"/>
</dbReference>
<dbReference type="GO" id="GO:0032259">
    <property type="term" value="P:methylation"/>
    <property type="evidence" value="ECO:0007669"/>
    <property type="project" value="UniProtKB-KW"/>
</dbReference>
<proteinExistence type="predicted"/>
<keyword evidence="4" id="KW-1185">Reference proteome</keyword>
<dbReference type="RefSeq" id="WP_115828724.1">
    <property type="nucleotide sequence ID" value="NZ_QNUL01000001.1"/>
</dbReference>
<dbReference type="EMBL" id="QNUL01000001">
    <property type="protein sequence ID" value="REA64116.1"/>
    <property type="molecule type" value="Genomic_DNA"/>
</dbReference>
<dbReference type="InterPro" id="IPR050447">
    <property type="entry name" value="Erg6_SMT_methyltransf"/>
</dbReference>
<evidence type="ECO:0000256" key="1">
    <source>
        <dbReference type="ARBA" id="ARBA00022679"/>
    </source>
</evidence>